<dbReference type="EMBL" id="JAHLQF010000002">
    <property type="protein sequence ID" value="MBU5484847.1"/>
    <property type="molecule type" value="Genomic_DNA"/>
</dbReference>
<accession>A0ABS6EI02</accession>
<organism evidence="2 3">
    <name type="scientific">Clostridium mobile</name>
    <dbReference type="NCBI Taxonomy" id="2841512"/>
    <lineage>
        <taxon>Bacteria</taxon>
        <taxon>Bacillati</taxon>
        <taxon>Bacillota</taxon>
        <taxon>Clostridia</taxon>
        <taxon>Eubacteriales</taxon>
        <taxon>Clostridiaceae</taxon>
        <taxon>Clostridium</taxon>
    </lineage>
</organism>
<gene>
    <name evidence="2" type="ORF">KQI86_10915</name>
</gene>
<feature type="domain" description="Spermatogenesis-associated protein 20-like TRX" evidence="1">
    <location>
        <begin position="7"/>
        <end position="168"/>
    </location>
</feature>
<evidence type="ECO:0000259" key="1">
    <source>
        <dbReference type="Pfam" id="PF03190"/>
    </source>
</evidence>
<dbReference type="PANTHER" id="PTHR42899">
    <property type="entry name" value="SPERMATOGENESIS-ASSOCIATED PROTEIN 20"/>
    <property type="match status" value="1"/>
</dbReference>
<evidence type="ECO:0000313" key="3">
    <source>
        <dbReference type="Proteomes" id="UP000726170"/>
    </source>
</evidence>
<name>A0ABS6EI02_9CLOT</name>
<dbReference type="Pfam" id="PF03190">
    <property type="entry name" value="Thioredox_DsbH"/>
    <property type="match status" value="1"/>
</dbReference>
<dbReference type="PIRSF" id="PIRSF006402">
    <property type="entry name" value="UCP006402_thioredoxin"/>
    <property type="match status" value="1"/>
</dbReference>
<dbReference type="InterPro" id="IPR004879">
    <property type="entry name" value="Ssp411-like_TRX"/>
</dbReference>
<evidence type="ECO:0000313" key="2">
    <source>
        <dbReference type="EMBL" id="MBU5484847.1"/>
    </source>
</evidence>
<dbReference type="PANTHER" id="PTHR42899:SF1">
    <property type="entry name" value="SPERMATOGENESIS-ASSOCIATED PROTEIN 20"/>
    <property type="match status" value="1"/>
</dbReference>
<dbReference type="InterPro" id="IPR024705">
    <property type="entry name" value="Ssp411"/>
</dbReference>
<dbReference type="Proteomes" id="UP000726170">
    <property type="component" value="Unassembled WGS sequence"/>
</dbReference>
<dbReference type="CDD" id="cd02955">
    <property type="entry name" value="SSP411"/>
    <property type="match status" value="1"/>
</dbReference>
<keyword evidence="3" id="KW-1185">Reference proteome</keyword>
<sequence>MPNNKIPNRLINEKSPYLLQHAYNPVDWYPWGEEAFKKAKEEDKPIFLSIGYSTCHWCHVMERESFEDEEVAKRLNDVFICIKVDREERPDVDNIYMTYCQAMTGSGGWPLTVIMTSEKKPFFAGTYFPKKRKFGRPGLFDIIDEIEINWHGNRDNIIKYSNKLLENIKLENSKNRKTELDENIIIEAFNKLERAFDSEYGGFYVQPKFPTPHKLMFLLRVWKIYGYKEALHMVESTLESMYKGGIFDHIGFGFSRYSTDGKWLVPHFEKMLYDNALLALVYAETYAETKEEKYKDICEKILWYLKDKMISQEGAFYSAEDADSEGVEGKFYIWTSEEIKEVLGEEEGEFFCSYYDITGRGNFEGKNIPNLINQDLNEISRDTLERLNSLREKLYIYREKRIHPHKDDKILTSWNGLAIAAYAYAGRIFNHKNYINIAERAVNFLLANLVREDGRVLARFREGESAYLAYLDDYAFLVWGLIELYEGTFNDDYLKKAIYYNNETIRLFWDKELSGFFIYGEDGEELLLRPKESFDNAMPSGNSVAIYNMLRLYSMTEDLELSNKATEAFNVFGENIKNYPEAHLFLLIPFMFTVKGNRKIIVSGKREDSTLKEMISEINKKFTPFTNVVLQSSNEDETKAYICENFACSSPVSTLEEFVKLLH</sequence>
<protein>
    <submittedName>
        <fullName evidence="2">Thioredoxin domain-containing protein</fullName>
    </submittedName>
</protein>
<proteinExistence type="predicted"/>
<comment type="caution">
    <text evidence="2">The sequence shown here is derived from an EMBL/GenBank/DDBJ whole genome shotgun (WGS) entry which is preliminary data.</text>
</comment>
<reference evidence="2 3" key="1">
    <citation type="submission" date="2021-06" db="EMBL/GenBank/DDBJ databases">
        <authorList>
            <person name="Sun Q."/>
            <person name="Li D."/>
        </authorList>
    </citation>
    <scope>NUCLEOTIDE SEQUENCE [LARGE SCALE GENOMIC DNA]</scope>
    <source>
        <strain evidence="2 3">MSJ-11</strain>
    </source>
</reference>